<protein>
    <recommendedName>
        <fullName evidence="1">DDE-1 domain-containing protein</fullName>
    </recommendedName>
</protein>
<dbReference type="Proteomes" id="UP000054279">
    <property type="component" value="Unassembled WGS sequence"/>
</dbReference>
<organism evidence="2 3">
    <name type="scientific">Sphaerobolus stellatus (strain SS14)</name>
    <dbReference type="NCBI Taxonomy" id="990650"/>
    <lineage>
        <taxon>Eukaryota</taxon>
        <taxon>Fungi</taxon>
        <taxon>Dikarya</taxon>
        <taxon>Basidiomycota</taxon>
        <taxon>Agaricomycotina</taxon>
        <taxon>Agaricomycetes</taxon>
        <taxon>Phallomycetidae</taxon>
        <taxon>Geastrales</taxon>
        <taxon>Sphaerobolaceae</taxon>
        <taxon>Sphaerobolus</taxon>
    </lineage>
</organism>
<sequence>MLKTKCARFEELFDVHTEEHLVGDSWIPCFCKAWGIKEYCRHGEAGSMNKDAVEADEPPDRSLAMEQMSGKKSDKFHITLGVACNADGSEKLPMLYIGKSTKPRCFKGKTPQQLGFNYYNNKKAWMTADIFTKCVVIFNEPLTKLTDFQMDNGFRYPDGKTESSYCFSHRQLLRSLHTVSYVPRNITMEFFEPNLTSFVQPCDADGRSGEWDIYKIVLLEAMMLVKQAWDAVSQDTIIHCWDHTKIQTVALSNNALEDLKAWEILHEFAVLDMTLPQAEDKLQAYLGNHYKENEWCAAFKAVMDAENDVEEALKALQELMRNISSSGTVQHAAILAPGPIAPPEELEDVEQDLWGAVNDLKKRNRIVGIPLTLEEMLNPLPEKDIGESEFHFDRGEHEIVEHVKRDLGWIEEDKMDIDSDSDSNSEDEEALQVGNVIKMCHVMEHACLKYAQSDSSLELMQQLRIFHSHLRATAMQTVKQTTLYRFVSRAGHA</sequence>
<accession>A0A0C9UC36</accession>
<dbReference type="AlphaFoldDB" id="A0A0C9UC36"/>
<feature type="domain" description="DDE-1" evidence="1">
    <location>
        <begin position="77"/>
        <end position="141"/>
    </location>
</feature>
<dbReference type="PANTHER" id="PTHR19303">
    <property type="entry name" value="TRANSPOSON"/>
    <property type="match status" value="1"/>
</dbReference>
<dbReference type="InterPro" id="IPR050863">
    <property type="entry name" value="CenT-Element_Derived"/>
</dbReference>
<dbReference type="GO" id="GO:0005634">
    <property type="term" value="C:nucleus"/>
    <property type="evidence" value="ECO:0007669"/>
    <property type="project" value="TreeGrafter"/>
</dbReference>
<dbReference type="HOGENOM" id="CLU_018294_0_1_1"/>
<dbReference type="PANTHER" id="PTHR19303:SF73">
    <property type="entry name" value="PROTEIN PDC2"/>
    <property type="match status" value="1"/>
</dbReference>
<dbReference type="EMBL" id="KN837842">
    <property type="protein sequence ID" value="KIJ23006.1"/>
    <property type="molecule type" value="Genomic_DNA"/>
</dbReference>
<dbReference type="Pfam" id="PF03184">
    <property type="entry name" value="DDE_1"/>
    <property type="match status" value="1"/>
</dbReference>
<name>A0A0C9UC36_SPHS4</name>
<dbReference type="OrthoDB" id="162969at2759"/>
<proteinExistence type="predicted"/>
<reference evidence="2 3" key="1">
    <citation type="submission" date="2014-06" db="EMBL/GenBank/DDBJ databases">
        <title>Evolutionary Origins and Diversification of the Mycorrhizal Mutualists.</title>
        <authorList>
            <consortium name="DOE Joint Genome Institute"/>
            <consortium name="Mycorrhizal Genomics Consortium"/>
            <person name="Kohler A."/>
            <person name="Kuo A."/>
            <person name="Nagy L.G."/>
            <person name="Floudas D."/>
            <person name="Copeland A."/>
            <person name="Barry K.W."/>
            <person name="Cichocki N."/>
            <person name="Veneault-Fourrey C."/>
            <person name="LaButti K."/>
            <person name="Lindquist E.A."/>
            <person name="Lipzen A."/>
            <person name="Lundell T."/>
            <person name="Morin E."/>
            <person name="Murat C."/>
            <person name="Riley R."/>
            <person name="Ohm R."/>
            <person name="Sun H."/>
            <person name="Tunlid A."/>
            <person name="Henrissat B."/>
            <person name="Grigoriev I.V."/>
            <person name="Hibbett D.S."/>
            <person name="Martin F."/>
        </authorList>
    </citation>
    <scope>NUCLEOTIDE SEQUENCE [LARGE SCALE GENOMIC DNA]</scope>
    <source>
        <strain evidence="2 3">SS14</strain>
    </source>
</reference>
<dbReference type="GO" id="GO:0003677">
    <property type="term" value="F:DNA binding"/>
    <property type="evidence" value="ECO:0007669"/>
    <property type="project" value="TreeGrafter"/>
</dbReference>
<evidence type="ECO:0000259" key="1">
    <source>
        <dbReference type="Pfam" id="PF03184"/>
    </source>
</evidence>
<dbReference type="InterPro" id="IPR004875">
    <property type="entry name" value="DDE_SF_endonuclease_dom"/>
</dbReference>
<gene>
    <name evidence="2" type="ORF">M422DRAFT_276496</name>
</gene>
<evidence type="ECO:0000313" key="3">
    <source>
        <dbReference type="Proteomes" id="UP000054279"/>
    </source>
</evidence>
<keyword evidence="3" id="KW-1185">Reference proteome</keyword>
<evidence type="ECO:0000313" key="2">
    <source>
        <dbReference type="EMBL" id="KIJ23006.1"/>
    </source>
</evidence>